<feature type="binding site" evidence="11">
    <location>
        <begin position="155"/>
        <end position="158"/>
    </location>
    <ligand>
        <name>substrate</name>
    </ligand>
</feature>
<accession>A0A7C3Z9D0</accession>
<evidence type="ECO:0000256" key="2">
    <source>
        <dbReference type="ARBA" id="ARBA00006601"/>
    </source>
</evidence>
<evidence type="ECO:0000256" key="7">
    <source>
        <dbReference type="ARBA" id="ARBA00047473"/>
    </source>
</evidence>
<evidence type="ECO:0000256" key="10">
    <source>
        <dbReference type="PIRSR" id="PIRSR500134-1"/>
    </source>
</evidence>
<dbReference type="SUPFAM" id="SSF48179">
    <property type="entry name" value="6-phosphogluconate dehydrogenase C-terminal domain-like"/>
    <property type="match status" value="1"/>
</dbReference>
<keyword evidence="5 9" id="KW-0560">Oxidoreductase</keyword>
<feature type="binding site" evidence="12">
    <location>
        <position position="86"/>
    </location>
    <ligand>
        <name>NAD(+)</name>
        <dbReference type="ChEBI" id="CHEBI:57540"/>
    </ligand>
</feature>
<reference evidence="14" key="1">
    <citation type="journal article" date="2020" name="mSystems">
        <title>Genome- and Community-Level Interaction Insights into Carbon Utilization and Element Cycling Functions of Hydrothermarchaeota in Hydrothermal Sediment.</title>
        <authorList>
            <person name="Zhou Z."/>
            <person name="Liu Y."/>
            <person name="Xu W."/>
            <person name="Pan J."/>
            <person name="Luo Z.H."/>
            <person name="Li M."/>
        </authorList>
    </citation>
    <scope>NUCLEOTIDE SEQUENCE [LARGE SCALE GENOMIC DNA]</scope>
    <source>
        <strain evidence="14">SpSt-897</strain>
    </source>
</reference>
<dbReference type="Pfam" id="PF03721">
    <property type="entry name" value="UDPG_MGDP_dh_N"/>
    <property type="match status" value="1"/>
</dbReference>
<evidence type="ECO:0000256" key="8">
    <source>
        <dbReference type="ARBA" id="ARBA00053241"/>
    </source>
</evidence>
<comment type="similarity">
    <text evidence="2 9">Belongs to the UDP-glucose/GDP-mannose dehydrogenase family.</text>
</comment>
<dbReference type="InterPro" id="IPR036291">
    <property type="entry name" value="NAD(P)-bd_dom_sf"/>
</dbReference>
<feature type="binding site" evidence="11">
    <location>
        <position position="263"/>
    </location>
    <ligand>
        <name>substrate</name>
    </ligand>
</feature>
<dbReference type="InterPro" id="IPR017476">
    <property type="entry name" value="UDP-Glc/GDP-Man"/>
</dbReference>
<evidence type="ECO:0000256" key="5">
    <source>
        <dbReference type="ARBA" id="ARBA00023002"/>
    </source>
</evidence>
<feature type="binding site" evidence="12">
    <location>
        <position position="269"/>
    </location>
    <ligand>
        <name>NAD(+)</name>
        <dbReference type="ChEBI" id="CHEBI:57540"/>
    </ligand>
</feature>
<comment type="function">
    <text evidence="8">Catalyzes the conversion of UDP-glucose into UDP-glucuronate, one of the precursors of teichuronic acid.</text>
</comment>
<name>A0A7C3Z9D0_9BACT</name>
<dbReference type="InterPro" id="IPR014026">
    <property type="entry name" value="UDP-Glc/GDP-Man_DH_dimer"/>
</dbReference>
<dbReference type="UniPathway" id="UPA00038">
    <property type="reaction ID" value="UER00491"/>
</dbReference>
<dbReference type="GO" id="GO:0000271">
    <property type="term" value="P:polysaccharide biosynthetic process"/>
    <property type="evidence" value="ECO:0007669"/>
    <property type="project" value="InterPro"/>
</dbReference>
<dbReference type="InterPro" id="IPR001732">
    <property type="entry name" value="UDP-Glc/GDP-Man_DH_N"/>
</dbReference>
<proteinExistence type="inferred from homology"/>
<dbReference type="PANTHER" id="PTHR43750:SF3">
    <property type="entry name" value="UDP-GLUCOSE 6-DEHYDROGENASE TUAD"/>
    <property type="match status" value="1"/>
</dbReference>
<dbReference type="AlphaFoldDB" id="A0A7C3Z9D0"/>
<feature type="binding site" evidence="11">
    <location>
        <begin position="255"/>
        <end position="259"/>
    </location>
    <ligand>
        <name>substrate</name>
    </ligand>
</feature>
<dbReference type="NCBIfam" id="TIGR03026">
    <property type="entry name" value="NDP-sugDHase"/>
    <property type="match status" value="1"/>
</dbReference>
<dbReference type="EMBL" id="DTMF01000249">
    <property type="protein sequence ID" value="HGF34710.1"/>
    <property type="molecule type" value="Genomic_DNA"/>
</dbReference>
<organism evidence="14">
    <name type="scientific">Desulfobacca acetoxidans</name>
    <dbReference type="NCBI Taxonomy" id="60893"/>
    <lineage>
        <taxon>Bacteria</taxon>
        <taxon>Pseudomonadati</taxon>
        <taxon>Thermodesulfobacteriota</taxon>
        <taxon>Desulfobaccia</taxon>
        <taxon>Desulfobaccales</taxon>
        <taxon>Desulfobaccaceae</taxon>
        <taxon>Desulfobacca</taxon>
    </lineage>
</organism>
<gene>
    <name evidence="14" type="ORF">ENW96_10030</name>
</gene>
<dbReference type="InterPro" id="IPR028357">
    <property type="entry name" value="UDPglc_DH_bac"/>
</dbReference>
<dbReference type="GO" id="GO:0006065">
    <property type="term" value="P:UDP-glucuronate biosynthetic process"/>
    <property type="evidence" value="ECO:0007669"/>
    <property type="project" value="UniProtKB-UniPathway"/>
</dbReference>
<dbReference type="PIRSF" id="PIRSF500134">
    <property type="entry name" value="UDPglc_DH_bac"/>
    <property type="match status" value="1"/>
</dbReference>
<feature type="binding site" evidence="12">
    <location>
        <position position="121"/>
    </location>
    <ligand>
        <name>NAD(+)</name>
        <dbReference type="ChEBI" id="CHEBI:57540"/>
    </ligand>
</feature>
<dbReference type="InterPro" id="IPR008927">
    <property type="entry name" value="6-PGluconate_DH-like_C_sf"/>
</dbReference>
<comment type="pathway">
    <text evidence="1">Nucleotide-sugar biosynthesis; UDP-alpha-D-glucuronate biosynthesis; UDP-alpha-D-glucuronate from UDP-alpha-D-glucose: step 1/1.</text>
</comment>
<dbReference type="PANTHER" id="PTHR43750">
    <property type="entry name" value="UDP-GLUCOSE 6-DEHYDROGENASE TUAD"/>
    <property type="match status" value="1"/>
</dbReference>
<feature type="binding site" evidence="12">
    <location>
        <position position="334"/>
    </location>
    <ligand>
        <name>NAD(+)</name>
        <dbReference type="ChEBI" id="CHEBI:57540"/>
    </ligand>
</feature>
<dbReference type="Gene3D" id="1.20.5.100">
    <property type="entry name" value="Cytochrome c1, transmembrane anchor, C-terminal"/>
    <property type="match status" value="1"/>
</dbReference>
<sequence>MKLAIVGAGYVGLVTAACFAEMGNEVICVDADAEKISGLKKGRIPIYEPGLEDYVKRNHADKRLTFTTDLASAVQKSLVIFIAVGTPQDKDGSADLSAVLAVAREIGKTINGYKVIVEKSTVPVGTAAKVRKVISEELAARGVDYEFDVVSNPEFLKEGTALDDFMKPDRIVVGCDDVRVAELMKELYAPFVRTHHPIIIMDVVSAELTKYAANAFLATKISFINEIANICALTGANISMVRQGIGSDSRIGHLFLFPGLGYGGSCFPKDMQALIHTARSLGYTPRLLDAAEAINFAQREKFVTVIKNYFQGNLKGKTLAIWGLAFKPGTDDVREAPALTVIARLAELGATIQAFDPQAMHTARQELGELPQVSYAKSCYEALKGADALVINTEWTSFREPDFERIKSLLKQPVIFDGRNLYNPGKMDQLGFQYFYVGKKIGAE</sequence>
<protein>
    <recommendedName>
        <fullName evidence="4 9">UDP-glucose 6-dehydrogenase</fullName>
        <ecNumber evidence="3 9">1.1.1.22</ecNumber>
    </recommendedName>
</protein>
<feature type="binding site" evidence="11">
    <location>
        <position position="327"/>
    </location>
    <ligand>
        <name>substrate</name>
    </ligand>
</feature>
<feature type="active site" description="Nucleophile" evidence="10">
    <location>
        <position position="266"/>
    </location>
</feature>
<dbReference type="SUPFAM" id="SSF51735">
    <property type="entry name" value="NAD(P)-binding Rossmann-fold domains"/>
    <property type="match status" value="1"/>
</dbReference>
<comment type="caution">
    <text evidence="14">The sequence shown here is derived from an EMBL/GenBank/DDBJ whole genome shotgun (WGS) entry which is preliminary data.</text>
</comment>
<dbReference type="InterPro" id="IPR036220">
    <property type="entry name" value="UDP-Glc/GDP-Man_DH_C_sf"/>
</dbReference>
<evidence type="ECO:0000313" key="14">
    <source>
        <dbReference type="EMBL" id="HGF34710.1"/>
    </source>
</evidence>
<dbReference type="Pfam" id="PF03720">
    <property type="entry name" value="UDPG_MGDP_dh_C"/>
    <property type="match status" value="1"/>
</dbReference>
<dbReference type="EC" id="1.1.1.22" evidence="3 9"/>
<dbReference type="FunFam" id="1.20.5.100:FF:000001">
    <property type="entry name" value="UDP-glucose 6-dehydrogenase"/>
    <property type="match status" value="1"/>
</dbReference>
<dbReference type="PROSITE" id="PS51257">
    <property type="entry name" value="PROKAR_LIPOPROTEIN"/>
    <property type="match status" value="1"/>
</dbReference>
<dbReference type="GO" id="GO:0051287">
    <property type="term" value="F:NAD binding"/>
    <property type="evidence" value="ECO:0007669"/>
    <property type="project" value="InterPro"/>
</dbReference>
<dbReference type="InterPro" id="IPR014027">
    <property type="entry name" value="UDP-Glc/GDP-Man_DH_C"/>
</dbReference>
<feature type="binding site" evidence="11">
    <location>
        <position position="210"/>
    </location>
    <ligand>
        <name>substrate</name>
    </ligand>
</feature>
<evidence type="ECO:0000256" key="9">
    <source>
        <dbReference type="PIRNR" id="PIRNR000124"/>
    </source>
</evidence>
<feature type="binding site" evidence="12">
    <location>
        <position position="30"/>
    </location>
    <ligand>
        <name>NAD(+)</name>
        <dbReference type="ChEBI" id="CHEBI:57540"/>
    </ligand>
</feature>
<dbReference type="Pfam" id="PF00984">
    <property type="entry name" value="UDPG_MGDP_dh"/>
    <property type="match status" value="1"/>
</dbReference>
<evidence type="ECO:0000256" key="3">
    <source>
        <dbReference type="ARBA" id="ARBA00012954"/>
    </source>
</evidence>
<feature type="binding site" evidence="12">
    <location>
        <position position="158"/>
    </location>
    <ligand>
        <name>NAD(+)</name>
        <dbReference type="ChEBI" id="CHEBI:57540"/>
    </ligand>
</feature>
<dbReference type="SUPFAM" id="SSF52413">
    <property type="entry name" value="UDP-glucose/GDP-mannose dehydrogenase C-terminal domain"/>
    <property type="match status" value="1"/>
</dbReference>
<evidence type="ECO:0000256" key="6">
    <source>
        <dbReference type="ARBA" id="ARBA00023027"/>
    </source>
</evidence>
<evidence type="ECO:0000256" key="1">
    <source>
        <dbReference type="ARBA" id="ARBA00004701"/>
    </source>
</evidence>
<evidence type="ECO:0000256" key="11">
    <source>
        <dbReference type="PIRSR" id="PIRSR500134-2"/>
    </source>
</evidence>
<feature type="domain" description="UDP-glucose/GDP-mannose dehydrogenase C-terminal" evidence="13">
    <location>
        <begin position="320"/>
        <end position="424"/>
    </location>
</feature>
<evidence type="ECO:0000259" key="13">
    <source>
        <dbReference type="SMART" id="SM00984"/>
    </source>
</evidence>
<dbReference type="PIRSF" id="PIRSF000124">
    <property type="entry name" value="UDPglc_GDPman_dh"/>
    <property type="match status" value="1"/>
</dbReference>
<feature type="binding site" evidence="12">
    <location>
        <position position="35"/>
    </location>
    <ligand>
        <name>NAD(+)</name>
        <dbReference type="ChEBI" id="CHEBI:57540"/>
    </ligand>
</feature>
<comment type="catalytic activity">
    <reaction evidence="7 9">
        <text>UDP-alpha-D-glucose + 2 NAD(+) + H2O = UDP-alpha-D-glucuronate + 2 NADH + 3 H(+)</text>
        <dbReference type="Rhea" id="RHEA:23596"/>
        <dbReference type="ChEBI" id="CHEBI:15377"/>
        <dbReference type="ChEBI" id="CHEBI:15378"/>
        <dbReference type="ChEBI" id="CHEBI:57540"/>
        <dbReference type="ChEBI" id="CHEBI:57945"/>
        <dbReference type="ChEBI" id="CHEBI:58052"/>
        <dbReference type="ChEBI" id="CHEBI:58885"/>
        <dbReference type="EC" id="1.1.1.22"/>
    </reaction>
</comment>
<dbReference type="GO" id="GO:0003979">
    <property type="term" value="F:UDP-glucose 6-dehydrogenase activity"/>
    <property type="evidence" value="ECO:0007669"/>
    <property type="project" value="UniProtKB-EC"/>
</dbReference>
<evidence type="ECO:0000256" key="4">
    <source>
        <dbReference type="ARBA" id="ARBA00015132"/>
    </source>
</evidence>
<dbReference type="Gene3D" id="3.40.50.720">
    <property type="entry name" value="NAD(P)-binding Rossmann-like Domain"/>
    <property type="match status" value="2"/>
</dbReference>
<keyword evidence="6 9" id="KW-0520">NAD</keyword>
<dbReference type="SMART" id="SM00984">
    <property type="entry name" value="UDPG_MGDP_dh_C"/>
    <property type="match status" value="1"/>
</dbReference>
<evidence type="ECO:0000256" key="12">
    <source>
        <dbReference type="PIRSR" id="PIRSR500134-3"/>
    </source>
</evidence>